<dbReference type="FunFam" id="1.10.10.60:FF:000229">
    <property type="entry name" value="Homeobox-leucine zipper protein HDG1"/>
    <property type="match status" value="1"/>
</dbReference>
<feature type="domain" description="START" evidence="13">
    <location>
        <begin position="211"/>
        <end position="444"/>
    </location>
</feature>
<feature type="region of interest" description="Disordered" evidence="11">
    <location>
        <begin position="1"/>
        <end position="32"/>
    </location>
</feature>
<evidence type="ECO:0000256" key="10">
    <source>
        <dbReference type="RuleBase" id="RU000682"/>
    </source>
</evidence>
<feature type="region of interest" description="Disordered" evidence="11">
    <location>
        <begin position="168"/>
        <end position="201"/>
    </location>
</feature>
<dbReference type="InterPro" id="IPR001356">
    <property type="entry name" value="HD"/>
</dbReference>
<evidence type="ECO:0000256" key="6">
    <source>
        <dbReference type="ARBA" id="ARBA00023155"/>
    </source>
</evidence>
<evidence type="ECO:0000313" key="15">
    <source>
        <dbReference type="Proteomes" id="UP001604277"/>
    </source>
</evidence>
<feature type="compositionally biased region" description="Basic residues" evidence="11">
    <location>
        <begin position="20"/>
        <end position="30"/>
    </location>
</feature>
<keyword evidence="3" id="KW-0805">Transcription regulation</keyword>
<evidence type="ECO:0000256" key="3">
    <source>
        <dbReference type="ARBA" id="ARBA00023015"/>
    </source>
</evidence>
<dbReference type="SUPFAM" id="SSF46689">
    <property type="entry name" value="Homeodomain-like"/>
    <property type="match status" value="1"/>
</dbReference>
<reference evidence="15" key="1">
    <citation type="submission" date="2024-07" db="EMBL/GenBank/DDBJ databases">
        <title>Two chromosome-level genome assemblies of Korean endemic species Abeliophyllum distichum and Forsythia ovata (Oleaceae).</title>
        <authorList>
            <person name="Jang H."/>
        </authorList>
    </citation>
    <scope>NUCLEOTIDE SEQUENCE [LARGE SCALE GENOMIC DNA]</scope>
</reference>
<dbReference type="CDD" id="cd00086">
    <property type="entry name" value="homeodomain"/>
    <property type="match status" value="1"/>
</dbReference>
<dbReference type="Gene3D" id="3.30.530.20">
    <property type="match status" value="1"/>
</dbReference>
<dbReference type="AlphaFoldDB" id="A0ABD1UA95"/>
<evidence type="ECO:0000256" key="1">
    <source>
        <dbReference type="ARBA" id="ARBA00004123"/>
    </source>
</evidence>
<evidence type="ECO:0000256" key="4">
    <source>
        <dbReference type="ARBA" id="ARBA00023054"/>
    </source>
</evidence>
<dbReference type="PANTHER" id="PTHR45654:SF9">
    <property type="entry name" value="HOMEOBOX-LEUCINE ZIPPER PROTEIN HDG10-RELATED"/>
    <property type="match status" value="1"/>
</dbReference>
<dbReference type="InterPro" id="IPR009057">
    <property type="entry name" value="Homeodomain-like_sf"/>
</dbReference>
<dbReference type="Pfam" id="PF25797">
    <property type="entry name" value="PDF2_C"/>
    <property type="match status" value="1"/>
</dbReference>
<evidence type="ECO:0000256" key="9">
    <source>
        <dbReference type="PROSITE-ProRule" id="PRU00108"/>
    </source>
</evidence>
<evidence type="ECO:0000256" key="2">
    <source>
        <dbReference type="ARBA" id="ARBA00006789"/>
    </source>
</evidence>
<comment type="subcellular location">
    <subcellularLocation>
        <location evidence="1 9 10">Nucleus</location>
    </subcellularLocation>
</comment>
<dbReference type="Proteomes" id="UP001604277">
    <property type="component" value="Unassembled WGS sequence"/>
</dbReference>
<accession>A0ABD1UA95</accession>
<dbReference type="PROSITE" id="PS00027">
    <property type="entry name" value="HOMEOBOX_1"/>
    <property type="match status" value="1"/>
</dbReference>
<dbReference type="PANTHER" id="PTHR45654">
    <property type="entry name" value="HOMEOBOX-LEUCINE ZIPPER PROTEIN MERISTEM L1"/>
    <property type="match status" value="1"/>
</dbReference>
<keyword evidence="7" id="KW-0804">Transcription</keyword>
<evidence type="ECO:0000313" key="14">
    <source>
        <dbReference type="EMBL" id="KAL2521956.1"/>
    </source>
</evidence>
<feature type="DNA-binding region" description="Homeobox" evidence="9">
    <location>
        <begin position="22"/>
        <end position="81"/>
    </location>
</feature>
<dbReference type="Pfam" id="PF00046">
    <property type="entry name" value="Homeodomain"/>
    <property type="match status" value="1"/>
</dbReference>
<dbReference type="SMART" id="SM00389">
    <property type="entry name" value="HOX"/>
    <property type="match status" value="1"/>
</dbReference>
<keyword evidence="5 9" id="KW-0238">DNA-binding</keyword>
<protein>
    <submittedName>
        <fullName evidence="14">Homeobox-leucine zipper protein HDG11</fullName>
    </submittedName>
</protein>
<keyword evidence="4" id="KW-0175">Coiled coil</keyword>
<evidence type="ECO:0000256" key="5">
    <source>
        <dbReference type="ARBA" id="ARBA00023125"/>
    </source>
</evidence>
<name>A0ABD1UA95_9LAMI</name>
<evidence type="ECO:0000259" key="12">
    <source>
        <dbReference type="PROSITE" id="PS50071"/>
    </source>
</evidence>
<proteinExistence type="inferred from homology"/>
<evidence type="ECO:0000256" key="8">
    <source>
        <dbReference type="ARBA" id="ARBA00023242"/>
    </source>
</evidence>
<organism evidence="14 15">
    <name type="scientific">Forsythia ovata</name>
    <dbReference type="NCBI Taxonomy" id="205694"/>
    <lineage>
        <taxon>Eukaryota</taxon>
        <taxon>Viridiplantae</taxon>
        <taxon>Streptophyta</taxon>
        <taxon>Embryophyta</taxon>
        <taxon>Tracheophyta</taxon>
        <taxon>Spermatophyta</taxon>
        <taxon>Magnoliopsida</taxon>
        <taxon>eudicotyledons</taxon>
        <taxon>Gunneridae</taxon>
        <taxon>Pentapetalae</taxon>
        <taxon>asterids</taxon>
        <taxon>lamiids</taxon>
        <taxon>Lamiales</taxon>
        <taxon>Oleaceae</taxon>
        <taxon>Forsythieae</taxon>
        <taxon>Forsythia</taxon>
    </lineage>
</organism>
<evidence type="ECO:0000256" key="11">
    <source>
        <dbReference type="SAM" id="MobiDB-lite"/>
    </source>
</evidence>
<dbReference type="PROSITE" id="PS50848">
    <property type="entry name" value="START"/>
    <property type="match status" value="1"/>
</dbReference>
<evidence type="ECO:0000259" key="13">
    <source>
        <dbReference type="PROSITE" id="PS50848"/>
    </source>
</evidence>
<keyword evidence="15" id="KW-1185">Reference proteome</keyword>
<sequence>MNSGYGGGSGSGDEQTSNPRRGKKPCHRHSTQQIQKLEAFFKECPHPDENQRRQLSRELALDTKQIKFWFQNKRTQTKAQHERADNSTLRSDNERIHCENLAMKEALNNIICPDCDGPRLGEEERQRNLQKLKMENALLKEEHGRMLHIHSSFMGKLPISSQTQSLGIGSSLSVPGKQNFGQESGGPPLDPEQMSRSSHKLTSPYQLREIQEMEKSIIIETAAAAMDELMKLLQVKEPVWIKSPTDGRYLLHRDSYDKLFPKANHFKASSARIESSKDSGVVAMATTNLIEMLLDSNKWKDMFPTIISDARTIEVLDSGSLDGSVSLMYEKMHILSPLVPAREFFFIRYCRQLNSKMWIMVDVSYEFIKEFQDASSSPSWKLPSGCMIEDMSNGKSTVTWIEHVQVDDKLMTHRLYRDLICGCQAYGAKRWIASLQRMCERFAFSMGLTNRPRHELEEAEGRRNLMKLSHRMVKSFSEILSMSDNLAFPHISELNNSGVRVLLRQSNGLGQPNGLIVSAATSLWLPISPENLLNFFKDENKRAEWDVLSNGNPVSEIAHISTGTLPGNCISIIQPYAPKENKMLILQESSIDCLGAMMIYAPIELQSITSAMNGEDSTKIPILPSGYVISSDGRLDQKGIGASSSSNTRNSSGSLLTVAFQILVCCNTLSKQLHMESVATVHSLISSTIQKIKVALDCSELD</sequence>
<dbReference type="GO" id="GO:0005634">
    <property type="term" value="C:nucleus"/>
    <property type="evidence" value="ECO:0007669"/>
    <property type="project" value="UniProtKB-SubCell"/>
</dbReference>
<dbReference type="EMBL" id="JBFOLJ010000007">
    <property type="protein sequence ID" value="KAL2521956.1"/>
    <property type="molecule type" value="Genomic_DNA"/>
</dbReference>
<gene>
    <name evidence="14" type="ORF">Fot_25879</name>
</gene>
<dbReference type="InterPro" id="IPR023393">
    <property type="entry name" value="START-like_dom_sf"/>
</dbReference>
<dbReference type="GO" id="GO:0003677">
    <property type="term" value="F:DNA binding"/>
    <property type="evidence" value="ECO:0007669"/>
    <property type="project" value="UniProtKB-UniRule"/>
</dbReference>
<dbReference type="Gene3D" id="1.10.10.60">
    <property type="entry name" value="Homeodomain-like"/>
    <property type="match status" value="1"/>
</dbReference>
<dbReference type="InterPro" id="IPR057993">
    <property type="entry name" value="HD-Zip_IV_C"/>
</dbReference>
<dbReference type="CDD" id="cd08875">
    <property type="entry name" value="START_ArGLABRA2_like"/>
    <property type="match status" value="1"/>
</dbReference>
<dbReference type="SUPFAM" id="SSF55961">
    <property type="entry name" value="Bet v1-like"/>
    <property type="match status" value="2"/>
</dbReference>
<keyword evidence="6 9" id="KW-0371">Homeobox</keyword>
<dbReference type="Pfam" id="PF01852">
    <property type="entry name" value="START"/>
    <property type="match status" value="1"/>
</dbReference>
<dbReference type="InterPro" id="IPR002913">
    <property type="entry name" value="START_lipid-bd_dom"/>
</dbReference>
<feature type="compositionally biased region" description="Gly residues" evidence="11">
    <location>
        <begin position="1"/>
        <end position="11"/>
    </location>
</feature>
<comment type="similarity">
    <text evidence="2">Belongs to the HD-ZIP homeobox family. Class IV subfamily.</text>
</comment>
<feature type="domain" description="Homeobox" evidence="12">
    <location>
        <begin position="20"/>
        <end position="80"/>
    </location>
</feature>
<keyword evidence="8 9" id="KW-0539">Nucleus</keyword>
<dbReference type="SMART" id="SM00234">
    <property type="entry name" value="START"/>
    <property type="match status" value="1"/>
</dbReference>
<dbReference type="InterPro" id="IPR042160">
    <property type="entry name" value="HD-Zip_IV"/>
</dbReference>
<dbReference type="PROSITE" id="PS50071">
    <property type="entry name" value="HOMEOBOX_2"/>
    <property type="match status" value="1"/>
</dbReference>
<evidence type="ECO:0000256" key="7">
    <source>
        <dbReference type="ARBA" id="ARBA00023163"/>
    </source>
</evidence>
<comment type="caution">
    <text evidence="14">The sequence shown here is derived from an EMBL/GenBank/DDBJ whole genome shotgun (WGS) entry which is preliminary data.</text>
</comment>
<dbReference type="InterPro" id="IPR017970">
    <property type="entry name" value="Homeobox_CS"/>
</dbReference>